<evidence type="ECO:0000259" key="3">
    <source>
        <dbReference type="Pfam" id="PF23868"/>
    </source>
</evidence>
<dbReference type="OrthoDB" id="5593063at2759"/>
<evidence type="ECO:0000313" key="6">
    <source>
        <dbReference type="Proteomes" id="UP000230605"/>
    </source>
</evidence>
<evidence type="ECO:0000313" key="7">
    <source>
        <dbReference type="Proteomes" id="UP001302367"/>
    </source>
</evidence>
<keyword evidence="7" id="KW-1185">Reference proteome</keyword>
<dbReference type="PANTHER" id="PTHR38644">
    <property type="entry name" value="EXPRESSED PROTEIN"/>
    <property type="match status" value="1"/>
</dbReference>
<keyword evidence="2" id="KW-0812">Transmembrane</keyword>
<evidence type="ECO:0000256" key="1">
    <source>
        <dbReference type="SAM" id="MobiDB-lite"/>
    </source>
</evidence>
<reference evidence="5 7" key="2">
    <citation type="submission" date="2023-09" db="EMBL/GenBank/DDBJ databases">
        <title>Complete-Gapless Cercospora beticola genome.</title>
        <authorList>
            <person name="Wyatt N.A."/>
            <person name="Spanner R.E."/>
            <person name="Bolton M.D."/>
        </authorList>
    </citation>
    <scope>NUCLEOTIDE SEQUENCE [LARGE SCALE GENOMIC DNA]</scope>
    <source>
        <strain evidence="5">Cb09-40</strain>
    </source>
</reference>
<evidence type="ECO:0000313" key="5">
    <source>
        <dbReference type="EMBL" id="WPB05982.1"/>
    </source>
</evidence>
<feature type="domain" description="Mmc1 C-terminal" evidence="3">
    <location>
        <begin position="428"/>
        <end position="680"/>
    </location>
</feature>
<sequence>MPPRTTLSTRVARAVDAEGYICPSCLFTNRTRPQQLQQRQSQRPNHSRTAAATRSLTIKTQKPFTTNGTYRQRLRQPKSLPQASRSYASLASSTAINAPTSIPESLKPLYQALQQLEKSSTSSYIDLARLQLALRSLESEDPVIRIAFLGLGEKGEKAARRLVRVLLADALSDGVESWEKQILEGDGTGTLLVRYGEEVEDVGVSGGGNTGRGRELRVSSPLLRKAGMEILITGLNAAKSASQDGVPEEERLREWEDSLLVPALTIPGAGGRVGFVRYPVHKTIVVAEGVSGAVELGRMPRGLEQNGMIQSAVSLPLRTDGTTEMGGQDGNVVDIGLAEHALALFRENRANGAVFSREWQASKVGTVATWLSNSSKTGEGDDYLKPAVRDLLDSLLHRTETAVQAADGSALEVYEAQSVPSSKRGDLQEAVATWSKDAHHDLQTNLSTAFLGPAWKRTVWWRLFWRIDEVSISASDVLRRGWLVEAEQNLAFLSGRLLEAGVATENQLRGISQPIEDEDKSSEAVTTATSGKTLLDERTEKEMADYDGVQQGILKDGRPETVAELMQLPPLLSKIREETGLNALFNPPWPQTINLAREQILHEMVPNLHAKAQRLMLASLSTMGGSSALAAWLWVASGGVALYESGAIAAFGLVWALRRLQSKYGKEREVFAGTVREDARRVLADVEGRMLRLVRDGGRADLRVEDQKEREEAKRTLEAVRAVLEKVGKADK</sequence>
<organism evidence="4 6">
    <name type="scientific">Cercospora beticola</name>
    <name type="common">Sugarbeet leaf spot fungus</name>
    <dbReference type="NCBI Taxonomy" id="122368"/>
    <lineage>
        <taxon>Eukaryota</taxon>
        <taxon>Fungi</taxon>
        <taxon>Dikarya</taxon>
        <taxon>Ascomycota</taxon>
        <taxon>Pezizomycotina</taxon>
        <taxon>Dothideomycetes</taxon>
        <taxon>Dothideomycetidae</taxon>
        <taxon>Mycosphaerellales</taxon>
        <taxon>Mycosphaerellaceae</taxon>
        <taxon>Cercospora</taxon>
    </lineage>
</organism>
<dbReference type="EMBL" id="CP134190">
    <property type="protein sequence ID" value="WPB05982.1"/>
    <property type="molecule type" value="Genomic_DNA"/>
</dbReference>
<reference evidence="4 6" key="1">
    <citation type="submission" date="2015-10" db="EMBL/GenBank/DDBJ databases">
        <title>The cercosporin biosynthetic gene cluster was horizontally transferred to several fungal lineages and shown to be expanded in Cercospora beticola based on microsynteny with recipient genomes.</title>
        <authorList>
            <person name="De Jonge R."/>
            <person name="Ebert M.K."/>
            <person name="Suttle J.C."/>
            <person name="Jurick Ii W.M."/>
            <person name="Secor G.A."/>
            <person name="Thomma B.P."/>
            <person name="Van De Peer Y."/>
            <person name="Bolton M.D."/>
        </authorList>
    </citation>
    <scope>NUCLEOTIDE SEQUENCE [LARGE SCALE GENOMIC DNA]</scope>
    <source>
        <strain evidence="4 6">09-40</strain>
    </source>
</reference>
<feature type="region of interest" description="Disordered" evidence="1">
    <location>
        <begin position="33"/>
        <end position="54"/>
    </location>
</feature>
<dbReference type="PANTHER" id="PTHR38644:SF1">
    <property type="entry name" value="EXPRESSED PROTEIN"/>
    <property type="match status" value="1"/>
</dbReference>
<keyword evidence="2" id="KW-1133">Transmembrane helix</keyword>
<feature type="compositionally biased region" description="Low complexity" evidence="1">
    <location>
        <begin position="33"/>
        <end position="43"/>
    </location>
</feature>
<keyword evidence="2" id="KW-0472">Membrane</keyword>
<proteinExistence type="predicted"/>
<name>A0A2G5HGV6_CERBT</name>
<evidence type="ECO:0000256" key="2">
    <source>
        <dbReference type="SAM" id="Phobius"/>
    </source>
</evidence>
<dbReference type="Proteomes" id="UP000230605">
    <property type="component" value="Chromosome 7"/>
</dbReference>
<dbReference type="AlphaFoldDB" id="A0A2G5HGV6"/>
<evidence type="ECO:0000313" key="4">
    <source>
        <dbReference type="EMBL" id="PIA91771.1"/>
    </source>
</evidence>
<dbReference type="Pfam" id="PF23868">
    <property type="entry name" value="Mmc1_C"/>
    <property type="match status" value="1"/>
</dbReference>
<dbReference type="EMBL" id="LKMD01000106">
    <property type="protein sequence ID" value="PIA91771.1"/>
    <property type="molecule type" value="Genomic_DNA"/>
</dbReference>
<dbReference type="Proteomes" id="UP001302367">
    <property type="component" value="Chromosome 7"/>
</dbReference>
<gene>
    <name evidence="4" type="ORF">CB0940_09678</name>
    <name evidence="5" type="ORF">RHO25_010637</name>
</gene>
<dbReference type="InterPro" id="IPR056196">
    <property type="entry name" value="Mmc1_C"/>
</dbReference>
<feature type="transmembrane region" description="Helical" evidence="2">
    <location>
        <begin position="640"/>
        <end position="658"/>
    </location>
</feature>
<accession>A0A2G5HGV6</accession>
<dbReference type="Pfam" id="PF23867">
    <property type="entry name" value="Mmc1_N"/>
    <property type="match status" value="1"/>
</dbReference>
<protein>
    <recommendedName>
        <fullName evidence="3">Mmc1 C-terminal domain-containing protein</fullName>
    </recommendedName>
</protein>